<reference evidence="6" key="1">
    <citation type="journal article" date="2014" name="Proc. Natl. Acad. Sci. U.S.A.">
        <title>Extensive sampling of basidiomycete genomes demonstrates inadequacy of the white-rot/brown-rot paradigm for wood decay fungi.</title>
        <authorList>
            <person name="Riley R."/>
            <person name="Salamov A.A."/>
            <person name="Brown D.W."/>
            <person name="Nagy L.G."/>
            <person name="Floudas D."/>
            <person name="Held B.W."/>
            <person name="Levasseur A."/>
            <person name="Lombard V."/>
            <person name="Morin E."/>
            <person name="Otillar R."/>
            <person name="Lindquist E.A."/>
            <person name="Sun H."/>
            <person name="LaButti K.M."/>
            <person name="Schmutz J."/>
            <person name="Jabbour D."/>
            <person name="Luo H."/>
            <person name="Baker S.E."/>
            <person name="Pisabarro A.G."/>
            <person name="Walton J.D."/>
            <person name="Blanchette R.A."/>
            <person name="Henrissat B."/>
            <person name="Martin F."/>
            <person name="Cullen D."/>
            <person name="Hibbett D.S."/>
            <person name="Grigoriev I.V."/>
        </authorList>
    </citation>
    <scope>NUCLEOTIDE SEQUENCE [LARGE SCALE GENOMIC DNA]</scope>
    <source>
        <strain evidence="6">MUCL 33604</strain>
    </source>
</reference>
<dbReference type="EMBL" id="KL197709">
    <property type="protein sequence ID" value="KDQ64871.1"/>
    <property type="molecule type" value="Genomic_DNA"/>
</dbReference>
<comment type="similarity">
    <text evidence="4">Belongs to the trans-sulfuration enzymes family.</text>
</comment>
<feature type="modified residue" description="N6-(pyridoxal phosphate)lysine" evidence="3">
    <location>
        <position position="203"/>
    </location>
</feature>
<dbReference type="PANTHER" id="PTHR11808:SF35">
    <property type="entry name" value="CYSTATHIONINE GAMMA-SYNTHASE (AFU_ORTHOLOGUE AFUA_7G01590)"/>
    <property type="match status" value="1"/>
</dbReference>
<accession>A0A067QQC7</accession>
<name>A0A067QQC7_9AGAM</name>
<dbReference type="Gene3D" id="3.40.640.10">
    <property type="entry name" value="Type I PLP-dependent aspartate aminotransferase-like (Major domain)"/>
    <property type="match status" value="1"/>
</dbReference>
<evidence type="ECO:0000256" key="1">
    <source>
        <dbReference type="ARBA" id="ARBA00001933"/>
    </source>
</evidence>
<protein>
    <recommendedName>
        <fullName evidence="7">Cystathionine gamma-synthase</fullName>
    </recommendedName>
</protein>
<dbReference type="SUPFAM" id="SSF53383">
    <property type="entry name" value="PLP-dependent transferases"/>
    <property type="match status" value="1"/>
</dbReference>
<dbReference type="Proteomes" id="UP000027265">
    <property type="component" value="Unassembled WGS sequence"/>
</dbReference>
<evidence type="ECO:0000256" key="3">
    <source>
        <dbReference type="PIRSR" id="PIRSR001434-2"/>
    </source>
</evidence>
<dbReference type="GO" id="GO:0016846">
    <property type="term" value="F:carbon-sulfur lyase activity"/>
    <property type="evidence" value="ECO:0007669"/>
    <property type="project" value="TreeGrafter"/>
</dbReference>
<dbReference type="InterPro" id="IPR015424">
    <property type="entry name" value="PyrdxlP-dep_Trfase"/>
</dbReference>
<keyword evidence="6" id="KW-1185">Reference proteome</keyword>
<dbReference type="HOGENOM" id="CLU_018986_3_0_1"/>
<dbReference type="Pfam" id="PF01053">
    <property type="entry name" value="Cys_Met_Meta_PP"/>
    <property type="match status" value="1"/>
</dbReference>
<comment type="cofactor">
    <cofactor evidence="1 4">
        <name>pyridoxal 5'-phosphate</name>
        <dbReference type="ChEBI" id="CHEBI:597326"/>
    </cofactor>
</comment>
<dbReference type="GO" id="GO:0019346">
    <property type="term" value="P:transsulfuration"/>
    <property type="evidence" value="ECO:0007669"/>
    <property type="project" value="InterPro"/>
</dbReference>
<proteinExistence type="inferred from homology"/>
<dbReference type="OrthoDB" id="3512640at2759"/>
<evidence type="ECO:0000256" key="2">
    <source>
        <dbReference type="ARBA" id="ARBA00022898"/>
    </source>
</evidence>
<dbReference type="PIRSF" id="PIRSF001434">
    <property type="entry name" value="CGS"/>
    <property type="match status" value="1"/>
</dbReference>
<dbReference type="Gene3D" id="3.90.1150.10">
    <property type="entry name" value="Aspartate Aminotransferase, domain 1"/>
    <property type="match status" value="1"/>
</dbReference>
<keyword evidence="2 3" id="KW-0663">Pyridoxal phosphate</keyword>
<dbReference type="STRING" id="933084.A0A067QQC7"/>
<dbReference type="AlphaFoldDB" id="A0A067QQC7"/>
<dbReference type="InParanoid" id="A0A067QQC7"/>
<dbReference type="FunCoup" id="A0A067QQC7">
    <property type="interactions" value="324"/>
</dbReference>
<dbReference type="InterPro" id="IPR000277">
    <property type="entry name" value="Cys/Met-Metab_PyrdxlP-dep_enz"/>
</dbReference>
<evidence type="ECO:0008006" key="7">
    <source>
        <dbReference type="Google" id="ProtNLM"/>
    </source>
</evidence>
<dbReference type="GO" id="GO:0005737">
    <property type="term" value="C:cytoplasm"/>
    <property type="evidence" value="ECO:0007669"/>
    <property type="project" value="TreeGrafter"/>
</dbReference>
<evidence type="ECO:0000256" key="4">
    <source>
        <dbReference type="RuleBase" id="RU362118"/>
    </source>
</evidence>
<dbReference type="GO" id="GO:0030170">
    <property type="term" value="F:pyridoxal phosphate binding"/>
    <property type="evidence" value="ECO:0007669"/>
    <property type="project" value="InterPro"/>
</dbReference>
<evidence type="ECO:0000313" key="5">
    <source>
        <dbReference type="EMBL" id="KDQ64871.1"/>
    </source>
</evidence>
<sequence length="399" mass="44231">MAPKADKLKGTDLVHGDDDYHSGAEVSPSISVTTTFRHPKPTSDELENFNELDFWNPSRHVYSRYTQGVSTRVEKVLSKINDGFAITYSSGLMACFAAMVHYQPKRVAIGDGYFGCHAAIDIYKRCRGGDMEIIGLDDEYRPGDLCWLETPLNPTGESRDIQYYANKIHAVGGALVVDSTFGPPPLQYPFKWGADCVMHSGTKYFGGHSDLLCGVLVVKTQAQWEKLGHDRTYMGSPMGSLESWLLLRSLRTLHLRVPRQSETATALAHWLKKLADTPVGQSYEGVSGGIVIQVTHSCLQQKDSRGFEPSKQMEGGWNATFAILLAKPEYSTRLPHLMKYFVPATSLGSVESLMEKRLGADPSADPRLVRISVGVEDLEDLKADFRRALQEVTKGRAKL</sequence>
<dbReference type="InterPro" id="IPR015422">
    <property type="entry name" value="PyrdxlP-dep_Trfase_small"/>
</dbReference>
<gene>
    <name evidence="5" type="ORF">JAAARDRAFT_28520</name>
</gene>
<dbReference type="InterPro" id="IPR015421">
    <property type="entry name" value="PyrdxlP-dep_Trfase_major"/>
</dbReference>
<dbReference type="PANTHER" id="PTHR11808">
    <property type="entry name" value="TRANS-SULFURATION ENZYME FAMILY MEMBER"/>
    <property type="match status" value="1"/>
</dbReference>
<evidence type="ECO:0000313" key="6">
    <source>
        <dbReference type="Proteomes" id="UP000027265"/>
    </source>
</evidence>
<organism evidence="5 6">
    <name type="scientific">Jaapia argillacea MUCL 33604</name>
    <dbReference type="NCBI Taxonomy" id="933084"/>
    <lineage>
        <taxon>Eukaryota</taxon>
        <taxon>Fungi</taxon>
        <taxon>Dikarya</taxon>
        <taxon>Basidiomycota</taxon>
        <taxon>Agaricomycotina</taxon>
        <taxon>Agaricomycetes</taxon>
        <taxon>Agaricomycetidae</taxon>
        <taxon>Jaapiales</taxon>
        <taxon>Jaapiaceae</taxon>
        <taxon>Jaapia</taxon>
    </lineage>
</organism>